<keyword evidence="3" id="KW-0812">Transmembrane</keyword>
<sequence length="420" mass="44377">MSQAQTDPAATEPPPRTRPSLGDVLHDIASGGIVRTVAAIVLSLVVASVLIVATNADVARTLPYFFSRPTDFLQAAGQAIGDAYAALFRGSIYNYTATTAESAIRPLLESLRFAGPLIAAGLGVALTFRAGLFNIGGQGQMVIAAIWAAWASFQLHLPYGLHLVVAILFGLVGAAIWAGIAGFLKAATGAHEVIVTIMMNYIAVSLATFLMRTPVLHDMDSGNNPTTRPPDPTAVFPRIFAEFDLRWSFVLCIVAVGVFWWLMERSSLGFRLRMVGLNPDAARTAGVDVKRMYIVAMVLSGMFIGVAGLNQALGRDGNFGPTIDAGIGFDAITVALLGGSRAGGVLLAGILFGMLRAAGPTMQLADVAPEILGVIQGLIVLFIAAPPLVRAIFRFLPVPREVTELNTGRKPQLEAKEPGQ</sequence>
<evidence type="ECO:0000256" key="3">
    <source>
        <dbReference type="ARBA" id="ARBA00022692"/>
    </source>
</evidence>
<accession>A0A5J5JJX0</accession>
<reference evidence="7" key="1">
    <citation type="submission" date="2019-09" db="EMBL/GenBank/DDBJ databases">
        <title>Mumia zhuanghuii sp. nov. isolated from the intestinal contents of plateau pika (Ochotona curzoniae) in the Qinghai-Tibet plateau of China.</title>
        <authorList>
            <person name="Tian Z."/>
        </authorList>
    </citation>
    <scope>NUCLEOTIDE SEQUENCE [LARGE SCALE GENOMIC DNA]</scope>
    <source>
        <strain evidence="7">L-031</strain>
    </source>
</reference>
<dbReference type="PANTHER" id="PTHR47089">
    <property type="entry name" value="ABC TRANSPORTER, PERMEASE PROTEIN"/>
    <property type="match status" value="1"/>
</dbReference>
<dbReference type="AlphaFoldDB" id="A0A5J5JJX0"/>
<dbReference type="RefSeq" id="WP_150920066.1">
    <property type="nucleotide sequence ID" value="NZ_CP044232.1"/>
</dbReference>
<evidence type="ECO:0000256" key="2">
    <source>
        <dbReference type="ARBA" id="ARBA00022475"/>
    </source>
</evidence>
<keyword evidence="5" id="KW-0472">Membrane</keyword>
<evidence type="ECO:0000313" key="7">
    <source>
        <dbReference type="Proteomes" id="UP000325516"/>
    </source>
</evidence>
<gene>
    <name evidence="6" type="ORF">F6J85_04425</name>
</gene>
<keyword evidence="4" id="KW-1133">Transmembrane helix</keyword>
<evidence type="ECO:0000313" key="6">
    <source>
        <dbReference type="EMBL" id="QEW02418.1"/>
    </source>
</evidence>
<dbReference type="CDD" id="cd06580">
    <property type="entry name" value="TM_PBP1_transp_TpRbsC_like"/>
    <property type="match status" value="1"/>
</dbReference>
<dbReference type="Proteomes" id="UP000325516">
    <property type="component" value="Chromosome"/>
</dbReference>
<evidence type="ECO:0000256" key="5">
    <source>
        <dbReference type="ARBA" id="ARBA00023136"/>
    </source>
</evidence>
<organism evidence="6 7">
    <name type="scientific">Microbacterium lushaniae</name>
    <dbReference type="NCBI Taxonomy" id="2614639"/>
    <lineage>
        <taxon>Bacteria</taxon>
        <taxon>Bacillati</taxon>
        <taxon>Actinomycetota</taxon>
        <taxon>Actinomycetes</taxon>
        <taxon>Micrococcales</taxon>
        <taxon>Microbacteriaceae</taxon>
        <taxon>Microbacterium</taxon>
    </lineage>
</organism>
<dbReference type="PANTHER" id="PTHR47089:SF1">
    <property type="entry name" value="GUANOSINE ABC TRANSPORTER PERMEASE PROTEIN NUPP"/>
    <property type="match status" value="1"/>
</dbReference>
<dbReference type="GO" id="GO:0022857">
    <property type="term" value="F:transmembrane transporter activity"/>
    <property type="evidence" value="ECO:0007669"/>
    <property type="project" value="InterPro"/>
</dbReference>
<dbReference type="EMBL" id="CP044232">
    <property type="protein sequence ID" value="QEW02418.1"/>
    <property type="molecule type" value="Genomic_DNA"/>
</dbReference>
<keyword evidence="7" id="KW-1185">Reference proteome</keyword>
<dbReference type="Pfam" id="PF02653">
    <property type="entry name" value="BPD_transp_2"/>
    <property type="match status" value="1"/>
</dbReference>
<dbReference type="InterPro" id="IPR001851">
    <property type="entry name" value="ABC_transp_permease"/>
</dbReference>
<proteinExistence type="predicted"/>
<name>A0A5J5JJX0_9MICO</name>
<protein>
    <submittedName>
        <fullName evidence="6">ABC transporter permease</fullName>
    </submittedName>
</protein>
<dbReference type="GO" id="GO:0005886">
    <property type="term" value="C:plasma membrane"/>
    <property type="evidence" value="ECO:0007669"/>
    <property type="project" value="UniProtKB-SubCell"/>
</dbReference>
<accession>A0A5J6L1Q3</accession>
<keyword evidence="2" id="KW-1003">Cell membrane</keyword>
<evidence type="ECO:0000256" key="4">
    <source>
        <dbReference type="ARBA" id="ARBA00022989"/>
    </source>
</evidence>
<evidence type="ECO:0000256" key="1">
    <source>
        <dbReference type="ARBA" id="ARBA00004651"/>
    </source>
</evidence>
<dbReference type="KEGG" id="mlz:F6J85_04425"/>
<comment type="subcellular location">
    <subcellularLocation>
        <location evidence="1">Cell membrane</location>
        <topology evidence="1">Multi-pass membrane protein</topology>
    </subcellularLocation>
</comment>